<reference evidence="2 3" key="1">
    <citation type="journal article" date="2020" name="Microbiol. Resour. Announc.">
        <title>Draft Genome Sequence of a Cladosporium Species Isolated from the Mesophotic Ascidian Didemnum maculosum.</title>
        <authorList>
            <person name="Gioti A."/>
            <person name="Siaperas R."/>
            <person name="Nikolaivits E."/>
            <person name="Le Goff G."/>
            <person name="Ouazzani J."/>
            <person name="Kotoulas G."/>
            <person name="Topakas E."/>
        </authorList>
    </citation>
    <scope>NUCLEOTIDE SEQUENCE [LARGE SCALE GENOMIC DNA]</scope>
    <source>
        <strain evidence="2 3">TM138-S3</strain>
    </source>
</reference>
<feature type="region of interest" description="Disordered" evidence="1">
    <location>
        <begin position="186"/>
        <end position="223"/>
    </location>
</feature>
<dbReference type="GeneID" id="96002930"/>
<dbReference type="EMBL" id="JAAQHG020000004">
    <property type="protein sequence ID" value="KAL1589516.1"/>
    <property type="molecule type" value="Genomic_DNA"/>
</dbReference>
<organism evidence="2 3">
    <name type="scientific">Cladosporium halotolerans</name>
    <dbReference type="NCBI Taxonomy" id="1052096"/>
    <lineage>
        <taxon>Eukaryota</taxon>
        <taxon>Fungi</taxon>
        <taxon>Dikarya</taxon>
        <taxon>Ascomycota</taxon>
        <taxon>Pezizomycotina</taxon>
        <taxon>Dothideomycetes</taxon>
        <taxon>Dothideomycetidae</taxon>
        <taxon>Cladosporiales</taxon>
        <taxon>Cladosporiaceae</taxon>
        <taxon>Cladosporium</taxon>
    </lineage>
</organism>
<keyword evidence="3" id="KW-1185">Reference proteome</keyword>
<feature type="compositionally biased region" description="Low complexity" evidence="1">
    <location>
        <begin position="38"/>
        <end position="52"/>
    </location>
</feature>
<feature type="region of interest" description="Disordered" evidence="1">
    <location>
        <begin position="30"/>
        <end position="80"/>
    </location>
</feature>
<evidence type="ECO:0000256" key="1">
    <source>
        <dbReference type="SAM" id="MobiDB-lite"/>
    </source>
</evidence>
<evidence type="ECO:0000313" key="3">
    <source>
        <dbReference type="Proteomes" id="UP000803884"/>
    </source>
</evidence>
<comment type="caution">
    <text evidence="2">The sequence shown here is derived from an EMBL/GenBank/DDBJ whole genome shotgun (WGS) entry which is preliminary data.</text>
</comment>
<gene>
    <name evidence="2" type="ORF">WHR41_01486</name>
</gene>
<protein>
    <submittedName>
        <fullName evidence="2">Uncharacterized protein</fullName>
    </submittedName>
</protein>
<sequence length="223" mass="24113">MACPSCSFARTFASRAAAPSLPAKRTFATTRTALQKNPATPTTQTEQPASAPLLHITRSKIHHGPSNPNARPPPPSHADITRRLGVRFSRPVPGAQEWRTSTYSYNKATVKTLPTAAQTTNQLLSQYAVLENTGGERSSKSGIAAKRKSAERVYVSKAGIKDFGHKIRIDAYLFDEAKAQRTMLQEKLALKAPRQGGKPGGRETGRGGRAPRAPRGPRGPPRQ</sequence>
<dbReference type="AlphaFoldDB" id="A0AB34KZ23"/>
<name>A0AB34KZ23_9PEZI</name>
<evidence type="ECO:0000313" key="2">
    <source>
        <dbReference type="EMBL" id="KAL1589516.1"/>
    </source>
</evidence>
<accession>A0AB34KZ23</accession>
<dbReference type="Proteomes" id="UP000803884">
    <property type="component" value="Unassembled WGS sequence"/>
</dbReference>
<proteinExistence type="predicted"/>
<dbReference type="RefSeq" id="XP_069232621.1">
    <property type="nucleotide sequence ID" value="XM_069370092.1"/>
</dbReference>